<proteinExistence type="predicted"/>
<dbReference type="Gene3D" id="1.10.1240.10">
    <property type="entry name" value="Methionine synthase domain"/>
    <property type="match status" value="1"/>
</dbReference>
<dbReference type="GO" id="GO:0005829">
    <property type="term" value="C:cytosol"/>
    <property type="evidence" value="ECO:0007669"/>
    <property type="project" value="TreeGrafter"/>
</dbReference>
<evidence type="ECO:0000256" key="2">
    <source>
        <dbReference type="ARBA" id="ARBA00023285"/>
    </source>
</evidence>
<dbReference type="InterPro" id="IPR003759">
    <property type="entry name" value="Cbl-bd_cap"/>
</dbReference>
<dbReference type="EMBL" id="SMAO01000002">
    <property type="protein sequence ID" value="TCT22840.1"/>
    <property type="molecule type" value="Genomic_DNA"/>
</dbReference>
<keyword evidence="1" id="KW-0479">Metal-binding</keyword>
<dbReference type="SUPFAM" id="SSF47644">
    <property type="entry name" value="Methionine synthase domain"/>
    <property type="match status" value="1"/>
</dbReference>
<dbReference type="InterPro" id="IPR036724">
    <property type="entry name" value="Cobalamin-bd_sf"/>
</dbReference>
<keyword evidence="2" id="KW-0170">Cobalt</keyword>
<sequence>MPLPSEALQQSFLALDRMRASELVAVAATELPPLQVIETMVRPALEAIGQLWEQGDCALSQVYMSGRICEELIDGLLVGSASDASRILTPQVAAPRLAIAVLEDYHLLGRQIVRTVLRAGGYEVLDYGRQDVEELLDRVCADRIEILLVSTLMLPSALRTRMLIDGLRRVSPQTRVVVGGAPYRFDDQLWQEVGADAVGLHAGEALTIVNRLTGEAP</sequence>
<dbReference type="PROSITE" id="PS51332">
    <property type="entry name" value="B12_BINDING"/>
    <property type="match status" value="1"/>
</dbReference>
<dbReference type="GO" id="GO:0046872">
    <property type="term" value="F:metal ion binding"/>
    <property type="evidence" value="ECO:0007669"/>
    <property type="project" value="UniProtKB-KW"/>
</dbReference>
<evidence type="ECO:0000313" key="5">
    <source>
        <dbReference type="Proteomes" id="UP000295717"/>
    </source>
</evidence>
<feature type="domain" description="B12-binding" evidence="3">
    <location>
        <begin position="93"/>
        <end position="217"/>
    </location>
</feature>
<evidence type="ECO:0000256" key="1">
    <source>
        <dbReference type="ARBA" id="ARBA00022723"/>
    </source>
</evidence>
<protein>
    <submittedName>
        <fullName evidence="4">Methanogenic corrinoid protein MtbC1</fullName>
    </submittedName>
</protein>
<dbReference type="Proteomes" id="UP000295717">
    <property type="component" value="Unassembled WGS sequence"/>
</dbReference>
<dbReference type="Pfam" id="PF02310">
    <property type="entry name" value="B12-binding"/>
    <property type="match status" value="1"/>
</dbReference>
<dbReference type="InterPro" id="IPR006158">
    <property type="entry name" value="Cobalamin-bd"/>
</dbReference>
<dbReference type="PANTHER" id="PTHR45833">
    <property type="entry name" value="METHIONINE SYNTHASE"/>
    <property type="match status" value="1"/>
</dbReference>
<reference evidence="4 5" key="1">
    <citation type="submission" date="2019-03" db="EMBL/GenBank/DDBJ databases">
        <title>Genomic Encyclopedia of Type Strains, Phase IV (KMG-IV): sequencing the most valuable type-strain genomes for metagenomic binning, comparative biology and taxonomic classification.</title>
        <authorList>
            <person name="Goeker M."/>
        </authorList>
    </citation>
    <scope>NUCLEOTIDE SEQUENCE [LARGE SCALE GENOMIC DNA]</scope>
    <source>
        <strain evidence="4 5">DSM 13587</strain>
    </source>
</reference>
<dbReference type="Gene3D" id="3.40.50.280">
    <property type="entry name" value="Cobalamin-binding domain"/>
    <property type="match status" value="1"/>
</dbReference>
<evidence type="ECO:0000259" key="3">
    <source>
        <dbReference type="PROSITE" id="PS51332"/>
    </source>
</evidence>
<keyword evidence="5" id="KW-1185">Reference proteome</keyword>
<organism evidence="4 5">
    <name type="scientific">Thiobaca trueperi</name>
    <dbReference type="NCBI Taxonomy" id="127458"/>
    <lineage>
        <taxon>Bacteria</taxon>
        <taxon>Pseudomonadati</taxon>
        <taxon>Pseudomonadota</taxon>
        <taxon>Gammaproteobacteria</taxon>
        <taxon>Chromatiales</taxon>
        <taxon>Chromatiaceae</taxon>
        <taxon>Thiobaca</taxon>
    </lineage>
</organism>
<dbReference type="RefSeq" id="WP_132975972.1">
    <property type="nucleotide sequence ID" value="NZ_SMAO01000002.1"/>
</dbReference>
<dbReference type="InterPro" id="IPR036594">
    <property type="entry name" value="Meth_synthase_dom"/>
</dbReference>
<dbReference type="SUPFAM" id="SSF52242">
    <property type="entry name" value="Cobalamin (vitamin B12)-binding domain"/>
    <property type="match status" value="1"/>
</dbReference>
<gene>
    <name evidence="4" type="ORF">EDC35_102171</name>
</gene>
<dbReference type="GO" id="GO:0031419">
    <property type="term" value="F:cobalamin binding"/>
    <property type="evidence" value="ECO:0007669"/>
    <property type="project" value="InterPro"/>
</dbReference>
<accession>A0A4R3N1D1</accession>
<dbReference type="Pfam" id="PF02607">
    <property type="entry name" value="B12-binding_2"/>
    <property type="match status" value="1"/>
</dbReference>
<dbReference type="GO" id="GO:0050667">
    <property type="term" value="P:homocysteine metabolic process"/>
    <property type="evidence" value="ECO:0007669"/>
    <property type="project" value="TreeGrafter"/>
</dbReference>
<dbReference type="PANTHER" id="PTHR45833:SF1">
    <property type="entry name" value="METHIONINE SYNTHASE"/>
    <property type="match status" value="1"/>
</dbReference>
<dbReference type="InterPro" id="IPR050554">
    <property type="entry name" value="Met_Synthase/Corrinoid"/>
</dbReference>
<dbReference type="GO" id="GO:0008705">
    <property type="term" value="F:methionine synthase activity"/>
    <property type="evidence" value="ECO:0007669"/>
    <property type="project" value="TreeGrafter"/>
</dbReference>
<dbReference type="AlphaFoldDB" id="A0A4R3N1D1"/>
<name>A0A4R3N1D1_9GAMM</name>
<evidence type="ECO:0000313" key="4">
    <source>
        <dbReference type="EMBL" id="TCT22840.1"/>
    </source>
</evidence>
<dbReference type="GO" id="GO:0046653">
    <property type="term" value="P:tetrahydrofolate metabolic process"/>
    <property type="evidence" value="ECO:0007669"/>
    <property type="project" value="TreeGrafter"/>
</dbReference>
<dbReference type="OrthoDB" id="9800334at2"/>
<comment type="caution">
    <text evidence="4">The sequence shown here is derived from an EMBL/GenBank/DDBJ whole genome shotgun (WGS) entry which is preliminary data.</text>
</comment>